<evidence type="ECO:0000313" key="2">
    <source>
        <dbReference type="Proteomes" id="UP001311232"/>
    </source>
</evidence>
<protein>
    <submittedName>
        <fullName evidence="1">Uncharacterized protein</fullName>
    </submittedName>
</protein>
<name>A0AAV9RD07_9TELE</name>
<comment type="caution">
    <text evidence="1">The sequence shown here is derived from an EMBL/GenBank/DDBJ whole genome shotgun (WGS) entry which is preliminary data.</text>
</comment>
<dbReference type="EMBL" id="JAHHUM010002064">
    <property type="protein sequence ID" value="KAK5606547.1"/>
    <property type="molecule type" value="Genomic_DNA"/>
</dbReference>
<sequence>MESDLRACIGNFKQGLLLKNRTREALNLESRAHFLCLLCPTNAKPGSLLQILSMTVFCRKIHPRSSTAAPPSSAGTCLLSNNLFSLCQDLHLSSASLYGNSLRNISSVRDTSLHHPFP</sequence>
<keyword evidence="2" id="KW-1185">Reference proteome</keyword>
<dbReference type="Proteomes" id="UP001311232">
    <property type="component" value="Unassembled WGS sequence"/>
</dbReference>
<proteinExistence type="predicted"/>
<dbReference type="AlphaFoldDB" id="A0AAV9RD07"/>
<accession>A0AAV9RD07</accession>
<evidence type="ECO:0000313" key="1">
    <source>
        <dbReference type="EMBL" id="KAK5606547.1"/>
    </source>
</evidence>
<gene>
    <name evidence="1" type="ORF">CRENBAI_019067</name>
</gene>
<organism evidence="1 2">
    <name type="scientific">Crenichthys baileyi</name>
    <name type="common">White River springfish</name>
    <dbReference type="NCBI Taxonomy" id="28760"/>
    <lineage>
        <taxon>Eukaryota</taxon>
        <taxon>Metazoa</taxon>
        <taxon>Chordata</taxon>
        <taxon>Craniata</taxon>
        <taxon>Vertebrata</taxon>
        <taxon>Euteleostomi</taxon>
        <taxon>Actinopterygii</taxon>
        <taxon>Neopterygii</taxon>
        <taxon>Teleostei</taxon>
        <taxon>Neoteleostei</taxon>
        <taxon>Acanthomorphata</taxon>
        <taxon>Ovalentaria</taxon>
        <taxon>Atherinomorphae</taxon>
        <taxon>Cyprinodontiformes</taxon>
        <taxon>Goodeidae</taxon>
        <taxon>Crenichthys</taxon>
    </lineage>
</organism>
<reference evidence="1 2" key="1">
    <citation type="submission" date="2021-06" db="EMBL/GenBank/DDBJ databases">
        <authorList>
            <person name="Palmer J.M."/>
        </authorList>
    </citation>
    <scope>NUCLEOTIDE SEQUENCE [LARGE SCALE GENOMIC DNA]</scope>
    <source>
        <strain evidence="1 2">MEX-2019</strain>
        <tissue evidence="1">Muscle</tissue>
    </source>
</reference>